<dbReference type="GO" id="GO:0016705">
    <property type="term" value="F:oxidoreductase activity, acting on paired donors, with incorporation or reduction of molecular oxygen"/>
    <property type="evidence" value="ECO:0007669"/>
    <property type="project" value="InterPro"/>
</dbReference>
<accession>A0A2V1DJL1</accession>
<evidence type="ECO:0000313" key="8">
    <source>
        <dbReference type="EMBL" id="PVH97449.1"/>
    </source>
</evidence>
<dbReference type="Pfam" id="PF00067">
    <property type="entry name" value="p450"/>
    <property type="match status" value="1"/>
</dbReference>
<evidence type="ECO:0000313" key="9">
    <source>
        <dbReference type="Proteomes" id="UP000244855"/>
    </source>
</evidence>
<dbReference type="InterPro" id="IPR001128">
    <property type="entry name" value="Cyt_P450"/>
</dbReference>
<evidence type="ECO:0000256" key="3">
    <source>
        <dbReference type="ARBA" id="ARBA00022723"/>
    </source>
</evidence>
<keyword evidence="3 7" id="KW-0479">Metal-binding</keyword>
<dbReference type="Proteomes" id="UP000244855">
    <property type="component" value="Unassembled WGS sequence"/>
</dbReference>
<comment type="similarity">
    <text evidence="2">Belongs to the cytochrome P450 family.</text>
</comment>
<gene>
    <name evidence="8" type="ORF">DM02DRAFT_616529</name>
</gene>
<dbReference type="InterPro" id="IPR050121">
    <property type="entry name" value="Cytochrome_P450_monoxygenase"/>
</dbReference>
<dbReference type="AlphaFoldDB" id="A0A2V1DJL1"/>
<dbReference type="OrthoDB" id="3945418at2759"/>
<dbReference type="STRING" id="97972.A0A2V1DJL1"/>
<keyword evidence="9" id="KW-1185">Reference proteome</keyword>
<keyword evidence="7" id="KW-0349">Heme</keyword>
<dbReference type="SUPFAM" id="SSF48264">
    <property type="entry name" value="Cytochrome P450"/>
    <property type="match status" value="1"/>
</dbReference>
<dbReference type="EMBL" id="KZ805436">
    <property type="protein sequence ID" value="PVH97449.1"/>
    <property type="molecule type" value="Genomic_DNA"/>
</dbReference>
<keyword evidence="4" id="KW-0560">Oxidoreductase</keyword>
<evidence type="ECO:0000256" key="2">
    <source>
        <dbReference type="ARBA" id="ARBA00010617"/>
    </source>
</evidence>
<dbReference type="GO" id="GO:0004497">
    <property type="term" value="F:monooxygenase activity"/>
    <property type="evidence" value="ECO:0007669"/>
    <property type="project" value="UniProtKB-KW"/>
</dbReference>
<dbReference type="PRINTS" id="PR00385">
    <property type="entry name" value="P450"/>
</dbReference>
<protein>
    <submittedName>
        <fullName evidence="8">Cytochrome P450</fullName>
    </submittedName>
</protein>
<evidence type="ECO:0000256" key="5">
    <source>
        <dbReference type="ARBA" id="ARBA00023004"/>
    </source>
</evidence>
<proteinExistence type="inferred from homology"/>
<keyword evidence="5 7" id="KW-0408">Iron</keyword>
<dbReference type="GO" id="GO:0005506">
    <property type="term" value="F:iron ion binding"/>
    <property type="evidence" value="ECO:0007669"/>
    <property type="project" value="InterPro"/>
</dbReference>
<dbReference type="InterPro" id="IPR036396">
    <property type="entry name" value="Cyt_P450_sf"/>
</dbReference>
<keyword evidence="6" id="KW-0503">Monooxygenase</keyword>
<feature type="binding site" description="axial binding residue" evidence="7">
    <location>
        <position position="450"/>
    </location>
    <ligand>
        <name>heme</name>
        <dbReference type="ChEBI" id="CHEBI:30413"/>
    </ligand>
    <ligandPart>
        <name>Fe</name>
        <dbReference type="ChEBI" id="CHEBI:18248"/>
    </ligandPart>
</feature>
<dbReference type="PRINTS" id="PR00463">
    <property type="entry name" value="EP450I"/>
</dbReference>
<sequence length="515" mass="57803">MIENIFEIDKLTVAAARAAVLFWVSYLVCKAIYNLFFHPLSKFPGPKIAAIGTYYEFYHDVIRDGTYLWRIEEMHRKYGPVVRINANELHIHDPEFYSKVYAGSRRVNKYGPAVAAFTVPKASLATIEHDVHRLRRSILNPYFSKRAVTTLEPIINDKVDRLCGRLEESIGQGTPVDLDAAMAALTADIVSIYFYGKDFDYLGGKDFKFTVRDGILGVIGFYHFTRFVPALANFIKSLPIPVVRMIQPGAAALIESQEEIKVEIQQSLNDKDNIKSKSVIVAALEDPEIPAGEKTLDRLVDEGMTVIFAGTETTARSISVAMFHLLRDKSLLQKLRDELSTVPKGPDGQWAYNQLEALPYLTGCVQDGLRLAHGPVIRLPRVSPDEALQYGDWLIPAGTPVSESNLLVHLDPSIFPNPNTFDPDRWVRAAQEGVHLNKYICSFTKGTRQCLGINLAYAELYIAIAKIATSFEMELYNTTLEDVEVYHMRLTGYPRRGTGEIKATIRSKASKHRVS</sequence>
<evidence type="ECO:0000256" key="1">
    <source>
        <dbReference type="ARBA" id="ARBA00001971"/>
    </source>
</evidence>
<dbReference type="GO" id="GO:0020037">
    <property type="term" value="F:heme binding"/>
    <property type="evidence" value="ECO:0007669"/>
    <property type="project" value="InterPro"/>
</dbReference>
<evidence type="ECO:0000256" key="7">
    <source>
        <dbReference type="PIRSR" id="PIRSR602401-1"/>
    </source>
</evidence>
<dbReference type="PANTHER" id="PTHR24305">
    <property type="entry name" value="CYTOCHROME P450"/>
    <property type="match status" value="1"/>
</dbReference>
<dbReference type="CDD" id="cd11062">
    <property type="entry name" value="CYP58-like"/>
    <property type="match status" value="1"/>
</dbReference>
<organism evidence="8 9">
    <name type="scientific">Periconia macrospinosa</name>
    <dbReference type="NCBI Taxonomy" id="97972"/>
    <lineage>
        <taxon>Eukaryota</taxon>
        <taxon>Fungi</taxon>
        <taxon>Dikarya</taxon>
        <taxon>Ascomycota</taxon>
        <taxon>Pezizomycotina</taxon>
        <taxon>Dothideomycetes</taxon>
        <taxon>Pleosporomycetidae</taxon>
        <taxon>Pleosporales</taxon>
        <taxon>Massarineae</taxon>
        <taxon>Periconiaceae</taxon>
        <taxon>Periconia</taxon>
    </lineage>
</organism>
<evidence type="ECO:0000256" key="4">
    <source>
        <dbReference type="ARBA" id="ARBA00023002"/>
    </source>
</evidence>
<dbReference type="InterPro" id="IPR002401">
    <property type="entry name" value="Cyt_P450_E_grp-I"/>
</dbReference>
<dbReference type="PANTHER" id="PTHR24305:SF157">
    <property type="entry name" value="N-ACETYLTRYPTOPHAN 6-HYDROXYLASE IVOC-RELATED"/>
    <property type="match status" value="1"/>
</dbReference>
<dbReference type="Gene3D" id="1.10.630.10">
    <property type="entry name" value="Cytochrome P450"/>
    <property type="match status" value="1"/>
</dbReference>
<reference evidence="8 9" key="1">
    <citation type="journal article" date="2018" name="Sci. Rep.">
        <title>Comparative genomics provides insights into the lifestyle and reveals functional heterogeneity of dark septate endophytic fungi.</title>
        <authorList>
            <person name="Knapp D.G."/>
            <person name="Nemeth J.B."/>
            <person name="Barry K."/>
            <person name="Hainaut M."/>
            <person name="Henrissat B."/>
            <person name="Johnson J."/>
            <person name="Kuo A."/>
            <person name="Lim J.H.P."/>
            <person name="Lipzen A."/>
            <person name="Nolan M."/>
            <person name="Ohm R.A."/>
            <person name="Tamas L."/>
            <person name="Grigoriev I.V."/>
            <person name="Spatafora J.W."/>
            <person name="Nagy L.G."/>
            <person name="Kovacs G.M."/>
        </authorList>
    </citation>
    <scope>NUCLEOTIDE SEQUENCE [LARGE SCALE GENOMIC DNA]</scope>
    <source>
        <strain evidence="8 9">DSE2036</strain>
    </source>
</reference>
<name>A0A2V1DJL1_9PLEO</name>
<evidence type="ECO:0000256" key="6">
    <source>
        <dbReference type="ARBA" id="ARBA00023033"/>
    </source>
</evidence>
<comment type="cofactor">
    <cofactor evidence="1 7">
        <name>heme</name>
        <dbReference type="ChEBI" id="CHEBI:30413"/>
    </cofactor>
</comment>